<evidence type="ECO:0000313" key="3">
    <source>
        <dbReference type="Proteomes" id="UP001595453"/>
    </source>
</evidence>
<accession>A0ABV7CMG0</accession>
<evidence type="ECO:0000256" key="1">
    <source>
        <dbReference type="SAM" id="SignalP"/>
    </source>
</evidence>
<evidence type="ECO:0000313" key="2">
    <source>
        <dbReference type="EMBL" id="MFC3033727.1"/>
    </source>
</evidence>
<gene>
    <name evidence="2" type="ORF">ACFOEE_14480</name>
</gene>
<protein>
    <submittedName>
        <fullName evidence="2">Uncharacterized protein</fullName>
    </submittedName>
</protein>
<keyword evidence="1" id="KW-0732">Signal</keyword>
<sequence length="171" mass="18694">MTKAIILTALLACASSQANTLEPIKQVVVNQGQLVLNMADFKPILQRWAGRDVEVGYEAYVDVVNIADSDTLFFDAQGEITAKWFASNFAMTARMSCSGIAAGASKVYGKRLDAQSYPAKPQISELRHGMSQCKQLKIELAKEGALSRQFYTKIEQIDFTVALHSSQQGGL</sequence>
<comment type="caution">
    <text evidence="2">The sequence shown here is derived from an EMBL/GenBank/DDBJ whole genome shotgun (WGS) entry which is preliminary data.</text>
</comment>
<dbReference type="RefSeq" id="WP_377125655.1">
    <property type="nucleotide sequence ID" value="NZ_JBHRSD010000026.1"/>
</dbReference>
<proteinExistence type="predicted"/>
<dbReference type="Proteomes" id="UP001595453">
    <property type="component" value="Unassembled WGS sequence"/>
</dbReference>
<reference evidence="3" key="1">
    <citation type="journal article" date="2019" name="Int. J. Syst. Evol. Microbiol.">
        <title>The Global Catalogue of Microorganisms (GCM) 10K type strain sequencing project: providing services to taxonomists for standard genome sequencing and annotation.</title>
        <authorList>
            <consortium name="The Broad Institute Genomics Platform"/>
            <consortium name="The Broad Institute Genome Sequencing Center for Infectious Disease"/>
            <person name="Wu L."/>
            <person name="Ma J."/>
        </authorList>
    </citation>
    <scope>NUCLEOTIDE SEQUENCE [LARGE SCALE GENOMIC DNA]</scope>
    <source>
        <strain evidence="3">KCTC 42730</strain>
    </source>
</reference>
<keyword evidence="3" id="KW-1185">Reference proteome</keyword>
<feature type="chain" id="PRO_5046516173" evidence="1">
    <location>
        <begin position="19"/>
        <end position="171"/>
    </location>
</feature>
<organism evidence="2 3">
    <name type="scientific">Pseudoalteromonas fenneropenaei</name>
    <dbReference type="NCBI Taxonomy" id="1737459"/>
    <lineage>
        <taxon>Bacteria</taxon>
        <taxon>Pseudomonadati</taxon>
        <taxon>Pseudomonadota</taxon>
        <taxon>Gammaproteobacteria</taxon>
        <taxon>Alteromonadales</taxon>
        <taxon>Pseudoalteromonadaceae</taxon>
        <taxon>Pseudoalteromonas</taxon>
    </lineage>
</organism>
<dbReference type="EMBL" id="JBHRSD010000026">
    <property type="protein sequence ID" value="MFC3033727.1"/>
    <property type="molecule type" value="Genomic_DNA"/>
</dbReference>
<name>A0ABV7CMG0_9GAMM</name>
<feature type="signal peptide" evidence="1">
    <location>
        <begin position="1"/>
        <end position="18"/>
    </location>
</feature>